<accession>A0A399RJ66</accession>
<dbReference type="GO" id="GO:0004519">
    <property type="term" value="F:endonuclease activity"/>
    <property type="evidence" value="ECO:0007669"/>
    <property type="project" value="UniProtKB-KW"/>
</dbReference>
<organism evidence="2 3">
    <name type="scientific">Henriciella mobilis</name>
    <dbReference type="NCBI Taxonomy" id="2305467"/>
    <lineage>
        <taxon>Bacteria</taxon>
        <taxon>Pseudomonadati</taxon>
        <taxon>Pseudomonadota</taxon>
        <taxon>Alphaproteobacteria</taxon>
        <taxon>Hyphomonadales</taxon>
        <taxon>Hyphomonadaceae</taxon>
        <taxon>Henriciella</taxon>
    </lineage>
</organism>
<keyword evidence="2" id="KW-0540">Nuclease</keyword>
<feature type="domain" description="Endonuclease/exonuclease/phosphatase" evidence="1">
    <location>
        <begin position="17"/>
        <end position="216"/>
    </location>
</feature>
<comment type="caution">
    <text evidence="2">The sequence shown here is derived from an EMBL/GenBank/DDBJ whole genome shotgun (WGS) entry which is preliminary data.</text>
</comment>
<keyword evidence="2" id="KW-0269">Exonuclease</keyword>
<name>A0A399RJ66_9PROT</name>
<dbReference type="GO" id="GO:0004527">
    <property type="term" value="F:exonuclease activity"/>
    <property type="evidence" value="ECO:0007669"/>
    <property type="project" value="UniProtKB-KW"/>
</dbReference>
<dbReference type="Pfam" id="PF03372">
    <property type="entry name" value="Exo_endo_phos"/>
    <property type="match status" value="1"/>
</dbReference>
<evidence type="ECO:0000313" key="2">
    <source>
        <dbReference type="EMBL" id="RIJ29785.1"/>
    </source>
</evidence>
<sequence>MILSREIIYMEHRVKIGTWNVEYAYERRLDAIRTVINANPADIWILTETHDDLVPDGCEFVAHSLPRPRNWNGIRGGSRWVSIWSRYPIVEQISLDGADEKRTVIARIKPNGSSTLLVYGTVLPWKGDEQVFNWDKHHRVIGEQAREWRELKERYPDADLVIAGDYNTDMGTGRRYGTKRGIADLNKALDLCGLYCATAPDLLPENALTHWPIDHISIPKRWQTFTNVAAAWDANRKVHSDHSGLVLQIDPQ</sequence>
<dbReference type="EMBL" id="QWFX01000008">
    <property type="protein sequence ID" value="RIJ29785.1"/>
    <property type="molecule type" value="Genomic_DNA"/>
</dbReference>
<evidence type="ECO:0000259" key="1">
    <source>
        <dbReference type="Pfam" id="PF03372"/>
    </source>
</evidence>
<dbReference type="AlphaFoldDB" id="A0A399RJ66"/>
<keyword evidence="2" id="KW-0255">Endonuclease</keyword>
<dbReference type="InterPro" id="IPR005135">
    <property type="entry name" value="Endo/exonuclease/phosphatase"/>
</dbReference>
<dbReference type="SUPFAM" id="SSF56219">
    <property type="entry name" value="DNase I-like"/>
    <property type="match status" value="1"/>
</dbReference>
<evidence type="ECO:0000313" key="3">
    <source>
        <dbReference type="Proteomes" id="UP000266385"/>
    </source>
</evidence>
<gene>
    <name evidence="2" type="ORF">D1223_09260</name>
</gene>
<keyword evidence="3" id="KW-1185">Reference proteome</keyword>
<reference evidence="2 3" key="1">
    <citation type="submission" date="2018-08" db="EMBL/GenBank/DDBJ databases">
        <title>Henriciella mobilis sp. nov., isolated from seawater.</title>
        <authorList>
            <person name="Cheng H."/>
            <person name="Wu Y.-H."/>
            <person name="Xu X.-W."/>
            <person name="Guo L.-L."/>
        </authorList>
    </citation>
    <scope>NUCLEOTIDE SEQUENCE [LARGE SCALE GENOMIC DNA]</scope>
    <source>
        <strain evidence="2 3">JN25</strain>
    </source>
</reference>
<dbReference type="Gene3D" id="3.60.10.10">
    <property type="entry name" value="Endonuclease/exonuclease/phosphatase"/>
    <property type="match status" value="1"/>
</dbReference>
<protein>
    <submittedName>
        <fullName evidence="2">Endonuclease/exonuclease/phosphatase family protein</fullName>
    </submittedName>
</protein>
<dbReference type="InterPro" id="IPR036691">
    <property type="entry name" value="Endo/exonu/phosph_ase_sf"/>
</dbReference>
<dbReference type="Proteomes" id="UP000266385">
    <property type="component" value="Unassembled WGS sequence"/>
</dbReference>
<proteinExistence type="predicted"/>
<keyword evidence="2" id="KW-0378">Hydrolase</keyword>